<dbReference type="Proteomes" id="UP000003880">
    <property type="component" value="Unassembled WGS sequence"/>
</dbReference>
<dbReference type="HOGENOM" id="CLU_3005890_0_0_6"/>
<accession>D4B966</accession>
<proteinExistence type="predicted"/>
<protein>
    <submittedName>
        <fullName evidence="1">Uncharacterized protein</fullName>
    </submittedName>
</protein>
<reference evidence="1 2" key="1">
    <citation type="submission" date="2010-02" db="EMBL/GenBank/DDBJ databases">
        <authorList>
            <person name="Weinstock G."/>
            <person name="Sodergren E."/>
            <person name="Clifton S."/>
            <person name="Fulton L."/>
            <person name="Fulton B."/>
            <person name="Courtney L."/>
            <person name="Fronick C."/>
            <person name="Harrison M."/>
            <person name="Strong C."/>
            <person name="Farmer C."/>
            <person name="Delahaunty K."/>
            <person name="Markovic C."/>
            <person name="Hall O."/>
            <person name="Minx P."/>
            <person name="Tomlinson C."/>
            <person name="Mitreva M."/>
            <person name="Nelson J."/>
            <person name="Hou S."/>
            <person name="Wollam A."/>
            <person name="Pepin K.H."/>
            <person name="Johnson M."/>
            <person name="Bhonagiri V."/>
            <person name="Zhang X."/>
            <person name="Suruliraj S."/>
            <person name="Warren W."/>
            <person name="Chinwalla A."/>
            <person name="Mardis E.R."/>
            <person name="Wilson R.K."/>
        </authorList>
    </citation>
    <scope>NUCLEOTIDE SEQUENCE [LARGE SCALE GENOMIC DNA]</scope>
    <source>
        <strain evidence="1 2">ATCC 29220</strain>
    </source>
</reference>
<sequence>MDSDSMMSQLPLAMLRSYTTCFYKNFLNEFFKALPTMMIADQMHLARNFVRFHSIA</sequence>
<comment type="caution">
    <text evidence="1">The sequence shown here is derived from an EMBL/GenBank/DDBJ whole genome shotgun (WGS) entry which is preliminary data.</text>
</comment>
<evidence type="ECO:0000313" key="2">
    <source>
        <dbReference type="Proteomes" id="UP000003880"/>
    </source>
</evidence>
<name>D4B966_9ENTR</name>
<organism evidence="1 2">
    <name type="scientific">Citrobacter youngae ATCC 29220</name>
    <dbReference type="NCBI Taxonomy" id="500640"/>
    <lineage>
        <taxon>Bacteria</taxon>
        <taxon>Pseudomonadati</taxon>
        <taxon>Pseudomonadota</taxon>
        <taxon>Gammaproteobacteria</taxon>
        <taxon>Enterobacterales</taxon>
        <taxon>Enterobacteriaceae</taxon>
        <taxon>Citrobacter</taxon>
        <taxon>Citrobacter freundii complex</taxon>
    </lineage>
</organism>
<evidence type="ECO:0000313" key="1">
    <source>
        <dbReference type="EMBL" id="EFE09729.1"/>
    </source>
</evidence>
<dbReference type="EMBL" id="ABWL02000005">
    <property type="protein sequence ID" value="EFE09729.1"/>
    <property type="molecule type" value="Genomic_DNA"/>
</dbReference>
<dbReference type="AlphaFoldDB" id="D4B966"/>
<gene>
    <name evidence="1" type="ORF">CIT292_07007</name>
</gene>